<evidence type="ECO:0000256" key="2">
    <source>
        <dbReference type="ARBA" id="ARBA00023125"/>
    </source>
</evidence>
<dbReference type="EMBL" id="WOCE01000005">
    <property type="protein sequence ID" value="KAE9613104.1"/>
    <property type="molecule type" value="Genomic_DNA"/>
</dbReference>
<keyword evidence="2" id="KW-0238">DNA-binding</keyword>
<dbReference type="InterPro" id="IPR036093">
    <property type="entry name" value="NAC_dom_sf"/>
</dbReference>
<proteinExistence type="predicted"/>
<evidence type="ECO:0000313" key="7">
    <source>
        <dbReference type="Proteomes" id="UP000447434"/>
    </source>
</evidence>
<evidence type="ECO:0000259" key="5">
    <source>
        <dbReference type="PROSITE" id="PS51005"/>
    </source>
</evidence>
<reference evidence="7" key="1">
    <citation type="journal article" date="2020" name="Nat. Commun.">
        <title>Genome sequence of the cluster root forming white lupin.</title>
        <authorList>
            <person name="Hufnagel B."/>
            <person name="Marques A."/>
            <person name="Soriano A."/>
            <person name="Marques L."/>
            <person name="Divol F."/>
            <person name="Doumas P."/>
            <person name="Sallet E."/>
            <person name="Mancinotti D."/>
            <person name="Carrere S."/>
            <person name="Marande W."/>
            <person name="Arribat S."/>
            <person name="Keller J."/>
            <person name="Huneau C."/>
            <person name="Blein T."/>
            <person name="Aime D."/>
            <person name="Laguerre M."/>
            <person name="Taylor J."/>
            <person name="Schubert V."/>
            <person name="Nelson M."/>
            <person name="Geu-Flores F."/>
            <person name="Crespi M."/>
            <person name="Gallardo-Guerrero K."/>
            <person name="Delaux P.-M."/>
            <person name="Salse J."/>
            <person name="Berges H."/>
            <person name="Guyot R."/>
            <person name="Gouzy J."/>
            <person name="Peret B."/>
        </authorList>
    </citation>
    <scope>NUCLEOTIDE SEQUENCE [LARGE SCALE GENOMIC DNA]</scope>
    <source>
        <strain evidence="7">cv. Amiga</strain>
    </source>
</reference>
<dbReference type="AlphaFoldDB" id="A0A6A4QIR6"/>
<dbReference type="PANTHER" id="PTHR31744:SF208">
    <property type="entry name" value="(WILD MALAYSIAN BANANA) HYPOTHETICAL PROTEIN"/>
    <property type="match status" value="1"/>
</dbReference>
<comment type="caution">
    <text evidence="6">The sequence shown here is derived from an EMBL/GenBank/DDBJ whole genome shotgun (WGS) entry which is preliminary data.</text>
</comment>
<dbReference type="PROSITE" id="PS51005">
    <property type="entry name" value="NAC"/>
    <property type="match status" value="1"/>
</dbReference>
<name>A0A6A4QIR6_LUPAL</name>
<accession>A0A6A4QIR6</accession>
<evidence type="ECO:0000256" key="1">
    <source>
        <dbReference type="ARBA" id="ARBA00023015"/>
    </source>
</evidence>
<keyword evidence="1" id="KW-0805">Transcription regulation</keyword>
<keyword evidence="4" id="KW-0539">Nucleus</keyword>
<protein>
    <submittedName>
        <fullName evidence="6">Putative transcription factor NAM family</fullName>
    </submittedName>
</protein>
<keyword evidence="7" id="KW-1185">Reference proteome</keyword>
<dbReference type="InterPro" id="IPR003441">
    <property type="entry name" value="NAC-dom"/>
</dbReference>
<evidence type="ECO:0000313" key="6">
    <source>
        <dbReference type="EMBL" id="KAE9613104.1"/>
    </source>
</evidence>
<keyword evidence="3" id="KW-0804">Transcription</keyword>
<dbReference type="PANTHER" id="PTHR31744">
    <property type="entry name" value="PROTEIN CUP-SHAPED COTYLEDON 2-RELATED"/>
    <property type="match status" value="1"/>
</dbReference>
<dbReference type="Gene3D" id="2.170.150.80">
    <property type="entry name" value="NAC domain"/>
    <property type="match status" value="1"/>
</dbReference>
<sequence length="102" mass="11846">MQRNCSYQIETWNGFLLSRGLQVPKWIKNKIELPKLATGKDKKVVCQFSPSASTLTGYRKTLVFYHGRAPSGDRTNWVMHEYRLCDDLVQPSPSFWVNFSFV</sequence>
<dbReference type="GO" id="GO:0003677">
    <property type="term" value="F:DNA binding"/>
    <property type="evidence" value="ECO:0007669"/>
    <property type="project" value="UniProtKB-KW"/>
</dbReference>
<dbReference type="GO" id="GO:0006355">
    <property type="term" value="P:regulation of DNA-templated transcription"/>
    <property type="evidence" value="ECO:0007669"/>
    <property type="project" value="InterPro"/>
</dbReference>
<evidence type="ECO:0000256" key="4">
    <source>
        <dbReference type="ARBA" id="ARBA00023242"/>
    </source>
</evidence>
<gene>
    <name evidence="6" type="ORF">Lalb_Chr05g0214011</name>
</gene>
<dbReference type="SUPFAM" id="SSF101941">
    <property type="entry name" value="NAC domain"/>
    <property type="match status" value="1"/>
</dbReference>
<feature type="domain" description="NAC" evidence="5">
    <location>
        <begin position="1"/>
        <end position="102"/>
    </location>
</feature>
<dbReference type="Proteomes" id="UP000447434">
    <property type="component" value="Chromosome 5"/>
</dbReference>
<organism evidence="6 7">
    <name type="scientific">Lupinus albus</name>
    <name type="common">White lupine</name>
    <name type="synonym">Lupinus termis</name>
    <dbReference type="NCBI Taxonomy" id="3870"/>
    <lineage>
        <taxon>Eukaryota</taxon>
        <taxon>Viridiplantae</taxon>
        <taxon>Streptophyta</taxon>
        <taxon>Embryophyta</taxon>
        <taxon>Tracheophyta</taxon>
        <taxon>Spermatophyta</taxon>
        <taxon>Magnoliopsida</taxon>
        <taxon>eudicotyledons</taxon>
        <taxon>Gunneridae</taxon>
        <taxon>Pentapetalae</taxon>
        <taxon>rosids</taxon>
        <taxon>fabids</taxon>
        <taxon>Fabales</taxon>
        <taxon>Fabaceae</taxon>
        <taxon>Papilionoideae</taxon>
        <taxon>50 kb inversion clade</taxon>
        <taxon>genistoids sensu lato</taxon>
        <taxon>core genistoids</taxon>
        <taxon>Genisteae</taxon>
        <taxon>Lupinus</taxon>
    </lineage>
</organism>
<evidence type="ECO:0000256" key="3">
    <source>
        <dbReference type="ARBA" id="ARBA00023163"/>
    </source>
</evidence>
<dbReference type="OrthoDB" id="1748769at2759"/>
<dbReference type="Pfam" id="PF02365">
    <property type="entry name" value="NAM"/>
    <property type="match status" value="1"/>
</dbReference>